<evidence type="ECO:0008006" key="5">
    <source>
        <dbReference type="Google" id="ProtNLM"/>
    </source>
</evidence>
<reference evidence="1 4" key="1">
    <citation type="submission" date="2018-02" db="EMBL/GenBank/DDBJ databases">
        <title>Deep subsurface shale carbon reservoir microbial communities from Ohio and West Virginia, USA.</title>
        <authorList>
            <person name="Wrighton K."/>
        </authorList>
    </citation>
    <scope>NUCLEOTIDE SEQUENCE [LARGE SCALE GENOMIC DNA]</scope>
    <source>
        <strain evidence="1 4">UTICA-S1B6</strain>
    </source>
</reference>
<accession>A0A2S6G773</accession>
<sequence>MQVSVEALQAVVAGLNDNDGLNQQIAAATEQQSQTVKQISEEVADIHRLASDTAQTLTETVQAGESVGYHVTRQKYLIKQLAPGKQP</sequence>
<reference evidence="2 3" key="2">
    <citation type="submission" date="2018-02" db="EMBL/GenBank/DDBJ databases">
        <title>Subsurface microbial communities from deep shales in Ohio and West Virginia, USA.</title>
        <authorList>
            <person name="Wrighton K."/>
        </authorList>
    </citation>
    <scope>NUCLEOTIDE SEQUENCE [LARGE SCALE GENOMIC DNA]</scope>
    <source>
        <strain evidence="2 3">UTICA-S1B9</strain>
    </source>
</reference>
<dbReference type="Gene3D" id="1.10.287.950">
    <property type="entry name" value="Methyl-accepting chemotaxis protein"/>
    <property type="match status" value="1"/>
</dbReference>
<gene>
    <name evidence="2" type="ORF">B0H24_100955</name>
    <name evidence="1" type="ORF">BY455_11055</name>
</gene>
<dbReference type="Proteomes" id="UP000239648">
    <property type="component" value="Unassembled WGS sequence"/>
</dbReference>
<dbReference type="SUPFAM" id="SSF58104">
    <property type="entry name" value="Methyl-accepting chemotaxis protein (MCP) signaling domain"/>
    <property type="match status" value="1"/>
</dbReference>
<dbReference type="AlphaFoldDB" id="A0A2S6G773"/>
<keyword evidence="4" id="KW-1185">Reference proteome</keyword>
<evidence type="ECO:0000313" key="3">
    <source>
        <dbReference type="Proteomes" id="UP000239446"/>
    </source>
</evidence>
<evidence type="ECO:0000313" key="2">
    <source>
        <dbReference type="EMBL" id="PPK54877.1"/>
    </source>
</evidence>
<dbReference type="Proteomes" id="UP000239446">
    <property type="component" value="Unassembled WGS sequence"/>
</dbReference>
<dbReference type="EMBL" id="PTIU01000009">
    <property type="protein sequence ID" value="PPK54877.1"/>
    <property type="molecule type" value="Genomic_DNA"/>
</dbReference>
<proteinExistence type="predicted"/>
<evidence type="ECO:0000313" key="4">
    <source>
        <dbReference type="Proteomes" id="UP000239648"/>
    </source>
</evidence>
<evidence type="ECO:0000313" key="1">
    <source>
        <dbReference type="EMBL" id="PPK51657.1"/>
    </source>
</evidence>
<comment type="caution">
    <text evidence="2">The sequence shown here is derived from an EMBL/GenBank/DDBJ whole genome shotgun (WGS) entry which is preliminary data.</text>
</comment>
<protein>
    <recommendedName>
        <fullName evidence="5">Methyl-accepting chemotaxis protein</fullName>
    </recommendedName>
</protein>
<organism evidence="2 3">
    <name type="scientific">Marinobacter persicus</name>
    <dbReference type="NCBI Taxonomy" id="930118"/>
    <lineage>
        <taxon>Bacteria</taxon>
        <taxon>Pseudomonadati</taxon>
        <taxon>Pseudomonadota</taxon>
        <taxon>Gammaproteobacteria</taxon>
        <taxon>Pseudomonadales</taxon>
        <taxon>Marinobacteraceae</taxon>
        <taxon>Marinobacter</taxon>
    </lineage>
</organism>
<name>A0A2S6G773_9GAMM</name>
<dbReference type="EMBL" id="PTIT01000010">
    <property type="protein sequence ID" value="PPK51657.1"/>
    <property type="molecule type" value="Genomic_DNA"/>
</dbReference>